<organism evidence="1">
    <name type="scientific">Nephromyces sp. ex Molgula occidentalis</name>
    <dbReference type="NCBI Taxonomy" id="2544991"/>
    <lineage>
        <taxon>Eukaryota</taxon>
        <taxon>Sar</taxon>
        <taxon>Alveolata</taxon>
        <taxon>Apicomplexa</taxon>
        <taxon>Aconoidasida</taxon>
        <taxon>Nephromycida</taxon>
        <taxon>Nephromyces</taxon>
    </lineage>
</organism>
<proteinExistence type="predicted"/>
<name>A0A5C1H865_9APIC</name>
<dbReference type="AlphaFoldDB" id="A0A5C1H865"/>
<dbReference type="InterPro" id="IPR035566">
    <property type="entry name" value="Ribosomal_protein_bL20_C"/>
</dbReference>
<gene>
    <name evidence="1" type="primary">orf100</name>
</gene>
<accession>A0A5C1H865</accession>
<dbReference type="EMBL" id="MK573204">
    <property type="protein sequence ID" value="QEM01704.1"/>
    <property type="molecule type" value="Genomic_DNA"/>
</dbReference>
<protein>
    <submittedName>
        <fullName evidence="1">Uncharacterized protein</fullName>
    </submittedName>
</protein>
<evidence type="ECO:0000313" key="1">
    <source>
        <dbReference type="EMBL" id="QEM01704.1"/>
    </source>
</evidence>
<sequence>MISIKNFNFKSDKQKYLKAGVLSYKDRKKLSLKKKWVKYLKLQFQYYKLTYSQFKHLWLHLNIGLQIQYYFLLINPFCLNLLLLSKQLTFNLEQLLLII</sequence>
<reference evidence="1" key="1">
    <citation type="journal article" date="2019" name="Genome Biol. Evol.">
        <title>Nephromyces represents a diverse and novel lineage of the Apicomplexa that has retained apicoplasts.</title>
        <authorList>
            <person name="Munoz-Gomez S.A."/>
            <person name="Durnin K."/>
            <person name="Eme L."/>
            <person name="Paight C."/>
            <person name="Lane C.E."/>
            <person name="Saffo M.B."/>
            <person name="Slamovits C.H."/>
        </authorList>
    </citation>
    <scope>NUCLEOTIDE SEQUENCE</scope>
    <source>
        <strain evidence="1">638</strain>
    </source>
</reference>
<dbReference type="SUPFAM" id="SSF74731">
    <property type="entry name" value="Ribosomal protein L20"/>
    <property type="match status" value="1"/>
</dbReference>